<dbReference type="InterPro" id="IPR009506">
    <property type="entry name" value="YjiS-like"/>
</dbReference>
<evidence type="ECO:0000259" key="1">
    <source>
        <dbReference type="Pfam" id="PF06568"/>
    </source>
</evidence>
<dbReference type="EMBL" id="FNPF01000005">
    <property type="protein sequence ID" value="SDY31815.1"/>
    <property type="molecule type" value="Genomic_DNA"/>
</dbReference>
<organism evidence="2 3">
    <name type="scientific">Citreimonas salinaria</name>
    <dbReference type="NCBI Taxonomy" id="321339"/>
    <lineage>
        <taxon>Bacteria</taxon>
        <taxon>Pseudomonadati</taxon>
        <taxon>Pseudomonadota</taxon>
        <taxon>Alphaproteobacteria</taxon>
        <taxon>Rhodobacterales</taxon>
        <taxon>Roseobacteraceae</taxon>
        <taxon>Citreimonas</taxon>
    </lineage>
</organism>
<proteinExistence type="predicted"/>
<accession>A0A1H3IWV2</accession>
<evidence type="ECO:0000313" key="2">
    <source>
        <dbReference type="EMBL" id="SDY31815.1"/>
    </source>
</evidence>
<reference evidence="2 3" key="1">
    <citation type="submission" date="2016-10" db="EMBL/GenBank/DDBJ databases">
        <authorList>
            <person name="de Groot N.N."/>
        </authorList>
    </citation>
    <scope>NUCLEOTIDE SEQUENCE [LARGE SCALE GENOMIC DNA]</scope>
    <source>
        <strain evidence="2 3">DSM 26880</strain>
    </source>
</reference>
<dbReference type="Pfam" id="PF06568">
    <property type="entry name" value="YjiS-like"/>
    <property type="match status" value="1"/>
</dbReference>
<dbReference type="AlphaFoldDB" id="A0A1H3IWV2"/>
<gene>
    <name evidence="2" type="ORF">SAMN05444340_105300</name>
</gene>
<protein>
    <recommendedName>
        <fullName evidence="1">YjiS-like domain-containing protein</fullName>
    </recommendedName>
</protein>
<keyword evidence="3" id="KW-1185">Reference proteome</keyword>
<dbReference type="Proteomes" id="UP000199286">
    <property type="component" value="Unassembled WGS sequence"/>
</dbReference>
<name>A0A1H3IWV2_9RHOB</name>
<evidence type="ECO:0000313" key="3">
    <source>
        <dbReference type="Proteomes" id="UP000199286"/>
    </source>
</evidence>
<feature type="domain" description="YjiS-like" evidence="1">
    <location>
        <begin position="37"/>
        <end position="71"/>
    </location>
</feature>
<sequence>MPPETERRTMAYMTQGALRAQGGLLGRLAEARTALGERLARRAIYRRTLNEMSALSDRDLADLGIHRSQVRSIAWQAADEA</sequence>
<dbReference type="STRING" id="321339.SAMN05444340_105300"/>